<evidence type="ECO:0000259" key="1">
    <source>
        <dbReference type="Pfam" id="PF05050"/>
    </source>
</evidence>
<dbReference type="InterPro" id="IPR029063">
    <property type="entry name" value="SAM-dependent_MTases_sf"/>
</dbReference>
<sequence>MPKPQDVLARALCEIGLDEQARLEMTSLLKSWEARHQGIGRDLREEVSAHVVDALYGDVGEVTKTLKSGVKFTLPYRSKIAREYALSEPQPDHVWEPQTTRTLLELANSARQVIIGGAYAGDHAVLMAHKMASAGGHVHCFEPNDEQRTALSANAGANGLSNLDVRAEGLWDSKTFLRFEGDDSHARTFEVDAGVDQGIPTVTIDGYCAEKGIGQLDLIVLDIEGGEVKALEGAAQQLAKPAGACPDIVFEIHGAYTDWSNGLEQTDVLRLVLDAGYTAFAIRDYQGNAALADAPLELVPTDDAYLEGPPHGFNLIATKRPDLAADIGAKVRRGVSPKILHHRDPALHQPIID</sequence>
<dbReference type="NCBIfam" id="TIGR01444">
    <property type="entry name" value="fkbM_fam"/>
    <property type="match status" value="1"/>
</dbReference>
<keyword evidence="3" id="KW-1185">Reference proteome</keyword>
<evidence type="ECO:0000313" key="2">
    <source>
        <dbReference type="EMBL" id="CDO59328.1"/>
    </source>
</evidence>
<dbReference type="Gene3D" id="3.40.50.150">
    <property type="entry name" value="Vaccinia Virus protein VP39"/>
    <property type="match status" value="1"/>
</dbReference>
<dbReference type="STRING" id="1458461.BN1012_Phect1114"/>
<dbReference type="Pfam" id="PF05050">
    <property type="entry name" value="Methyltransf_21"/>
    <property type="match status" value="1"/>
</dbReference>
<dbReference type="EMBL" id="HG966617">
    <property type="protein sequence ID" value="CDO59328.1"/>
    <property type="molecule type" value="Genomic_DNA"/>
</dbReference>
<dbReference type="AlphaFoldDB" id="X5M7X2"/>
<organism evidence="2 3">
    <name type="scientific">Candidatus Phaeomarinibacter ectocarpi</name>
    <dbReference type="NCBI Taxonomy" id="1458461"/>
    <lineage>
        <taxon>Bacteria</taxon>
        <taxon>Pseudomonadati</taxon>
        <taxon>Pseudomonadota</taxon>
        <taxon>Alphaproteobacteria</taxon>
        <taxon>Hyphomicrobiales</taxon>
        <taxon>Parvibaculaceae</taxon>
        <taxon>Candidatus Phaeomarinibacter</taxon>
    </lineage>
</organism>
<dbReference type="InterPro" id="IPR006342">
    <property type="entry name" value="FkbM_mtfrase"/>
</dbReference>
<dbReference type="HOGENOM" id="CLU_784560_0_0_5"/>
<protein>
    <recommendedName>
        <fullName evidence="1">Methyltransferase FkbM domain-containing protein</fullName>
    </recommendedName>
</protein>
<proteinExistence type="predicted"/>
<gene>
    <name evidence="2" type="ORF">BN1012_Phect1114</name>
</gene>
<feature type="domain" description="Methyltransferase FkbM" evidence="1">
    <location>
        <begin position="117"/>
        <end position="277"/>
    </location>
</feature>
<dbReference type="KEGG" id="pect:BN1012_Phect1114"/>
<accession>X5M7X2</accession>
<dbReference type="PATRIC" id="fig|1458461.3.peg.1114"/>
<reference evidence="2 3" key="1">
    <citation type="journal article" date="2014" name="Front. Genet.">
        <title>Genome and metabolic network of "Candidatus Phaeomarinobacter ectocarpi" Ec32, a new candidate genus of Alphaproteobacteria frequently associated with brown algae.</title>
        <authorList>
            <person name="Dittami S.M."/>
            <person name="Barbeyron T."/>
            <person name="Boyen C."/>
            <person name="Cambefort J."/>
            <person name="Collet G."/>
            <person name="Delage L."/>
            <person name="Gobet A."/>
            <person name="Groisillier A."/>
            <person name="Leblanc C."/>
            <person name="Michel G."/>
            <person name="Scornet D."/>
            <person name="Siegel A."/>
            <person name="Tapia J.E."/>
            <person name="Tonon T."/>
        </authorList>
    </citation>
    <scope>NUCLEOTIDE SEQUENCE [LARGE SCALE GENOMIC DNA]</scope>
    <source>
        <strain evidence="2 3">Ec32</strain>
    </source>
</reference>
<dbReference type="SUPFAM" id="SSF53335">
    <property type="entry name" value="S-adenosyl-L-methionine-dependent methyltransferases"/>
    <property type="match status" value="1"/>
</dbReference>
<dbReference type="RefSeq" id="WP_043950013.1">
    <property type="nucleotide sequence ID" value="NZ_HG966617.1"/>
</dbReference>
<evidence type="ECO:0000313" key="3">
    <source>
        <dbReference type="Proteomes" id="UP000032160"/>
    </source>
</evidence>
<dbReference type="Proteomes" id="UP000032160">
    <property type="component" value="Chromosome I"/>
</dbReference>
<name>X5M7X2_9HYPH</name>